<evidence type="ECO:0008006" key="3">
    <source>
        <dbReference type="Google" id="ProtNLM"/>
    </source>
</evidence>
<dbReference type="PANTHER" id="PTHR36436">
    <property type="entry name" value="SLL5081 PROTEIN"/>
    <property type="match status" value="1"/>
</dbReference>
<dbReference type="Pfam" id="PF09234">
    <property type="entry name" value="DUF1963"/>
    <property type="match status" value="1"/>
</dbReference>
<evidence type="ECO:0000313" key="2">
    <source>
        <dbReference type="Proteomes" id="UP000003571"/>
    </source>
</evidence>
<dbReference type="PANTHER" id="PTHR36436:SF6">
    <property type="entry name" value="SLL5081 PROTEIN"/>
    <property type="match status" value="1"/>
</dbReference>
<dbReference type="Gene3D" id="2.30.320.10">
    <property type="entry name" value="YwqG-like"/>
    <property type="match status" value="1"/>
</dbReference>
<dbReference type="InterPro" id="IPR015315">
    <property type="entry name" value="DUF1963"/>
</dbReference>
<dbReference type="STRING" id="907348.TresaDRAFT_1048"/>
<reference evidence="1 2" key="1">
    <citation type="submission" date="2011-09" db="EMBL/GenBank/DDBJ databases">
        <title>The draft genome of Treponema saccharophilum DSM 2985.</title>
        <authorList>
            <consortium name="US DOE Joint Genome Institute (JGI-PGF)"/>
            <person name="Lucas S."/>
            <person name="Copeland A."/>
            <person name="Lapidus A."/>
            <person name="Glavina del Rio T."/>
            <person name="Dalin E."/>
            <person name="Tice H."/>
            <person name="Bruce D."/>
            <person name="Goodwin L."/>
            <person name="Pitluck S."/>
            <person name="Peters L."/>
            <person name="Kyrpides N."/>
            <person name="Mavromatis K."/>
            <person name="Ivanova N."/>
            <person name="Markowitz V."/>
            <person name="Cheng J.-F."/>
            <person name="Hugenholtz P."/>
            <person name="Woyke T."/>
            <person name="Wu D."/>
            <person name="Gronow S."/>
            <person name="Wellnitz S."/>
            <person name="Brambilla E."/>
            <person name="Klenk H.-P."/>
            <person name="Eisen J.A."/>
        </authorList>
    </citation>
    <scope>NUCLEOTIDE SEQUENCE [LARGE SCALE GENOMIC DNA]</scope>
    <source>
        <strain evidence="1 2">DSM 2985</strain>
    </source>
</reference>
<name>H7EL34_9SPIR</name>
<dbReference type="PATRIC" id="fig|907348.3.peg.1616"/>
<evidence type="ECO:0000313" key="1">
    <source>
        <dbReference type="EMBL" id="EIC01759.1"/>
    </source>
</evidence>
<keyword evidence="2" id="KW-1185">Reference proteome</keyword>
<organism evidence="1 2">
    <name type="scientific">Treponema saccharophilum DSM 2985</name>
    <dbReference type="NCBI Taxonomy" id="907348"/>
    <lineage>
        <taxon>Bacteria</taxon>
        <taxon>Pseudomonadati</taxon>
        <taxon>Spirochaetota</taxon>
        <taxon>Spirochaetia</taxon>
        <taxon>Spirochaetales</taxon>
        <taxon>Treponemataceae</taxon>
        <taxon>Treponema</taxon>
    </lineage>
</organism>
<dbReference type="AlphaFoldDB" id="H7EL34"/>
<dbReference type="InterPro" id="IPR035948">
    <property type="entry name" value="YwqG-like_sf"/>
</dbReference>
<dbReference type="Proteomes" id="UP000003571">
    <property type="component" value="Unassembled WGS sequence"/>
</dbReference>
<dbReference type="EMBL" id="AGRW01000047">
    <property type="protein sequence ID" value="EIC01759.1"/>
    <property type="molecule type" value="Genomic_DNA"/>
</dbReference>
<sequence length="138" mass="15753">MGVRSVAEARKDDDEYFPLDKEYAISFEKAVSFVTPCLDDFDEYIRKEAKDLALPVYEEENSCDMFGENDFETFCDDNAPFHQIGGLPFFTQSDVRREGDVLLFQMDSEGEIGWGDMGIANFFISLSDLKAHDFTNVL</sequence>
<comment type="caution">
    <text evidence="1">The sequence shown here is derived from an EMBL/GenBank/DDBJ whole genome shotgun (WGS) entry which is preliminary data.</text>
</comment>
<accession>H7EL34</accession>
<dbReference type="eggNOG" id="COG3878">
    <property type="taxonomic scope" value="Bacteria"/>
</dbReference>
<gene>
    <name evidence="1" type="ORF">TresaDRAFT_1048</name>
</gene>
<dbReference type="SUPFAM" id="SSF103032">
    <property type="entry name" value="Hypothetical protein YwqG"/>
    <property type="match status" value="1"/>
</dbReference>
<proteinExistence type="predicted"/>
<protein>
    <recommendedName>
        <fullName evidence="3">DUF1963 domain-containing protein</fullName>
    </recommendedName>
</protein>